<feature type="transmembrane region" description="Helical" evidence="1">
    <location>
        <begin position="30"/>
        <end position="48"/>
    </location>
</feature>
<evidence type="ECO:0000256" key="1">
    <source>
        <dbReference type="SAM" id="Phobius"/>
    </source>
</evidence>
<keyword evidence="1" id="KW-0472">Membrane</keyword>
<sequence length="52" mass="6115">MQSFKTFHFFLFGTSALLVAQYTKNVKISLLFYTIALVLYITALVKFYKEKK</sequence>
<protein>
    <submittedName>
        <fullName evidence="2">Uncharacterized protein</fullName>
    </submittedName>
</protein>
<dbReference type="AlphaFoldDB" id="A0A2N9PAA2"/>
<proteinExistence type="predicted"/>
<evidence type="ECO:0000313" key="3">
    <source>
        <dbReference type="Proteomes" id="UP000238180"/>
    </source>
</evidence>
<evidence type="ECO:0000313" key="2">
    <source>
        <dbReference type="EMBL" id="SPE77302.1"/>
    </source>
</evidence>
<gene>
    <name evidence="2" type="ORF">FLACOL_01295</name>
</gene>
<keyword evidence="1" id="KW-0812">Transmembrane</keyword>
<reference evidence="2 3" key="1">
    <citation type="submission" date="2018-02" db="EMBL/GenBank/DDBJ databases">
        <authorList>
            <person name="Cohen D.B."/>
            <person name="Kent A.D."/>
        </authorList>
    </citation>
    <scope>NUCLEOTIDE SEQUENCE [LARGE SCALE GENOMIC DNA]</scope>
    <source>
        <strain evidence="2">CIP109753</strain>
    </source>
</reference>
<dbReference type="EMBL" id="OLKH01000082">
    <property type="protein sequence ID" value="SPE77302.1"/>
    <property type="molecule type" value="Genomic_DNA"/>
</dbReference>
<name>A0A2N9PAA2_9FLAO</name>
<accession>A0A2N9PAA2</accession>
<organism evidence="2 3">
    <name type="scientific">Flavobacterium columnare</name>
    <dbReference type="NCBI Taxonomy" id="996"/>
    <lineage>
        <taxon>Bacteria</taxon>
        <taxon>Pseudomonadati</taxon>
        <taxon>Bacteroidota</taxon>
        <taxon>Flavobacteriia</taxon>
        <taxon>Flavobacteriales</taxon>
        <taxon>Flavobacteriaceae</taxon>
        <taxon>Flavobacterium</taxon>
    </lineage>
</organism>
<keyword evidence="1" id="KW-1133">Transmembrane helix</keyword>
<dbReference type="Proteomes" id="UP000238180">
    <property type="component" value="Unassembled WGS sequence"/>
</dbReference>